<feature type="transmembrane region" description="Helical" evidence="10">
    <location>
        <begin position="472"/>
        <end position="496"/>
    </location>
</feature>
<dbReference type="NCBIfam" id="TIGR00879">
    <property type="entry name" value="SP"/>
    <property type="match status" value="1"/>
</dbReference>
<dbReference type="Proteomes" id="UP000245768">
    <property type="component" value="Unassembled WGS sequence"/>
</dbReference>
<dbReference type="OrthoDB" id="5290825at2759"/>
<feature type="transmembrane region" description="Helical" evidence="10">
    <location>
        <begin position="119"/>
        <end position="141"/>
    </location>
</feature>
<dbReference type="Pfam" id="PF00083">
    <property type="entry name" value="Sugar_tr"/>
    <property type="match status" value="1"/>
</dbReference>
<evidence type="ECO:0000313" key="13">
    <source>
        <dbReference type="Proteomes" id="UP000245768"/>
    </source>
</evidence>
<keyword evidence="13" id="KW-1185">Reference proteome</keyword>
<keyword evidence="4 10" id="KW-0812">Transmembrane</keyword>
<feature type="transmembrane region" description="Helical" evidence="10">
    <location>
        <begin position="196"/>
        <end position="218"/>
    </location>
</feature>
<feature type="transmembrane region" description="Helical" evidence="10">
    <location>
        <begin position="537"/>
        <end position="558"/>
    </location>
</feature>
<gene>
    <name evidence="12" type="ORF">FA10DRAFT_276445</name>
</gene>
<feature type="transmembrane region" description="Helical" evidence="10">
    <location>
        <begin position="282"/>
        <end position="305"/>
    </location>
</feature>
<feature type="transmembrane region" description="Helical" evidence="10">
    <location>
        <begin position="441"/>
        <end position="460"/>
    </location>
</feature>
<organism evidence="12 13">
    <name type="scientific">Acaromyces ingoldii</name>
    <dbReference type="NCBI Taxonomy" id="215250"/>
    <lineage>
        <taxon>Eukaryota</taxon>
        <taxon>Fungi</taxon>
        <taxon>Dikarya</taxon>
        <taxon>Basidiomycota</taxon>
        <taxon>Ustilaginomycotina</taxon>
        <taxon>Exobasidiomycetes</taxon>
        <taxon>Exobasidiales</taxon>
        <taxon>Cryptobasidiaceae</taxon>
        <taxon>Acaromyces</taxon>
    </lineage>
</organism>
<dbReference type="STRING" id="215250.A0A316YCH8"/>
<dbReference type="InterPro" id="IPR036259">
    <property type="entry name" value="MFS_trans_sf"/>
</dbReference>
<keyword evidence="3 8" id="KW-0813">Transport</keyword>
<evidence type="ECO:0000313" key="12">
    <source>
        <dbReference type="EMBL" id="PWN86939.1"/>
    </source>
</evidence>
<feature type="region of interest" description="Disordered" evidence="9">
    <location>
        <begin position="1"/>
        <end position="36"/>
    </location>
</feature>
<dbReference type="InterPro" id="IPR020846">
    <property type="entry name" value="MFS_dom"/>
</dbReference>
<dbReference type="InterPro" id="IPR003663">
    <property type="entry name" value="Sugar/inositol_transpt"/>
</dbReference>
<evidence type="ECO:0000256" key="5">
    <source>
        <dbReference type="ARBA" id="ARBA00022989"/>
    </source>
</evidence>
<feature type="compositionally biased region" description="Basic and acidic residues" evidence="9">
    <location>
        <begin position="8"/>
        <end position="23"/>
    </location>
</feature>
<feature type="transmembrane region" description="Helical" evidence="10">
    <location>
        <begin position="163"/>
        <end position="184"/>
    </location>
</feature>
<dbReference type="SUPFAM" id="SSF103473">
    <property type="entry name" value="MFS general substrate transporter"/>
    <property type="match status" value="1"/>
</dbReference>
<keyword evidence="5 10" id="KW-1133">Transmembrane helix</keyword>
<dbReference type="PRINTS" id="PR00171">
    <property type="entry name" value="SUGRTRNSPORT"/>
</dbReference>
<dbReference type="GO" id="GO:0015791">
    <property type="term" value="P:polyol transmembrane transport"/>
    <property type="evidence" value="ECO:0007669"/>
    <property type="project" value="UniProtKB-ARBA"/>
</dbReference>
<dbReference type="InParanoid" id="A0A316YCH8"/>
<evidence type="ECO:0000256" key="9">
    <source>
        <dbReference type="SAM" id="MobiDB-lite"/>
    </source>
</evidence>
<accession>A0A316YCH8</accession>
<dbReference type="InterPro" id="IPR050814">
    <property type="entry name" value="Myo-inositol_Transporter"/>
</dbReference>
<dbReference type="PANTHER" id="PTHR48020">
    <property type="entry name" value="PROTON MYO-INOSITOL COTRANSPORTER"/>
    <property type="match status" value="1"/>
</dbReference>
<dbReference type="GO" id="GO:0022857">
    <property type="term" value="F:transmembrane transporter activity"/>
    <property type="evidence" value="ECO:0007669"/>
    <property type="project" value="InterPro"/>
</dbReference>
<evidence type="ECO:0000256" key="6">
    <source>
        <dbReference type="ARBA" id="ARBA00023136"/>
    </source>
</evidence>
<feature type="transmembrane region" description="Helical" evidence="10">
    <location>
        <begin position="254"/>
        <end position="276"/>
    </location>
</feature>
<dbReference type="PROSITE" id="PS50850">
    <property type="entry name" value="MFS"/>
    <property type="match status" value="1"/>
</dbReference>
<reference evidence="12 13" key="1">
    <citation type="journal article" date="2018" name="Mol. Biol. Evol.">
        <title>Broad Genomic Sampling Reveals a Smut Pathogenic Ancestry of the Fungal Clade Ustilaginomycotina.</title>
        <authorList>
            <person name="Kijpornyongpan T."/>
            <person name="Mondo S.J."/>
            <person name="Barry K."/>
            <person name="Sandor L."/>
            <person name="Lee J."/>
            <person name="Lipzen A."/>
            <person name="Pangilinan J."/>
            <person name="LaButti K."/>
            <person name="Hainaut M."/>
            <person name="Henrissat B."/>
            <person name="Grigoriev I.V."/>
            <person name="Spatafora J.W."/>
            <person name="Aime M.C."/>
        </authorList>
    </citation>
    <scope>NUCLEOTIDE SEQUENCE [LARGE SCALE GENOMIC DNA]</scope>
    <source>
        <strain evidence="12 13">MCA 4198</strain>
    </source>
</reference>
<keyword evidence="6 10" id="KW-0472">Membrane</keyword>
<feature type="transmembrane region" description="Helical" evidence="10">
    <location>
        <begin position="508"/>
        <end position="531"/>
    </location>
</feature>
<evidence type="ECO:0000256" key="1">
    <source>
        <dbReference type="ARBA" id="ARBA00004141"/>
    </source>
</evidence>
<proteinExistence type="inferred from homology"/>
<dbReference type="GO" id="GO:0016020">
    <property type="term" value="C:membrane"/>
    <property type="evidence" value="ECO:0007669"/>
    <property type="project" value="UniProtKB-SubCell"/>
</dbReference>
<dbReference type="InterPro" id="IPR005828">
    <property type="entry name" value="MFS_sugar_transport-like"/>
</dbReference>
<protein>
    <recommendedName>
        <fullName evidence="11">Major facilitator superfamily (MFS) profile domain-containing protein</fullName>
    </recommendedName>
</protein>
<evidence type="ECO:0000256" key="3">
    <source>
        <dbReference type="ARBA" id="ARBA00022448"/>
    </source>
</evidence>
<sequence>MSSLSKKQSLEPDKDSKVSHDHVQLNTSDAPEEAPHYQGATVSLQHNVNAILQNPLAGIPQDQLMVDVRAFCNMAGLMAHLDVFERAALVAQEPESWDRVPDLSPEEKRSLTREVTHRWSLPGPLWLLVFVVSLGSAIQGWDNTGANGANLSFPQEFGIADNAWLVGFLNSAPTISGLVSAWLCDPVNNLIGRKKTIFVTGLFTVFPVLGQAFTHTWWELAICRLLLGVGIGCKITTIPIMTAECVPASIRGGLVMSFQLFVAFGIFIGFCSNMIFYGVGKLAWRFELAAAFVPAVPLCILIWWVPESPRWLLKKQRYSESFLSFCRLRHTPLQAARDLYSAHVQVELEKETVSASSYGKRFVELFTIPRVRRATLGAFIVMIGQQMCGINIMAFYSSTIFSEAGYSTKQALAASLGFGAVNTLFALPAVKTIDTFGRRSLLLFTFPNMAWCLFAAGATFTMSTDNAARVPLLAFFIYLFTAFYSPGMGPVPSVYASESFPLSHREMGMGWSIFVNNFFSTILSLTFPSMLKTMGPTGAICFYGGLNVLATVMVFLGLPETKQRTLEELDYVFAVPTSRHASYQCRTWLPWFIKRWIFWQRNAAIPPLYHFAEHASQGATVTRLAKD</sequence>
<dbReference type="FunFam" id="1.20.1250.20:FF:000474">
    <property type="entry name" value="Sugar transporter, putative"/>
    <property type="match status" value="1"/>
</dbReference>
<dbReference type="Gene3D" id="1.20.1250.20">
    <property type="entry name" value="MFS general substrate transporter like domains"/>
    <property type="match status" value="1"/>
</dbReference>
<evidence type="ECO:0000259" key="11">
    <source>
        <dbReference type="PROSITE" id="PS50850"/>
    </source>
</evidence>
<evidence type="ECO:0000256" key="8">
    <source>
        <dbReference type="RuleBase" id="RU003346"/>
    </source>
</evidence>
<name>A0A316YCH8_9BASI</name>
<dbReference type="GeneID" id="37045236"/>
<comment type="similarity">
    <text evidence="2 8">Belongs to the major facilitator superfamily. Sugar transporter (TC 2.A.1.1) family.</text>
</comment>
<evidence type="ECO:0000256" key="7">
    <source>
        <dbReference type="ARBA" id="ARBA00049119"/>
    </source>
</evidence>
<dbReference type="EMBL" id="KZ819641">
    <property type="protein sequence ID" value="PWN86939.1"/>
    <property type="molecule type" value="Genomic_DNA"/>
</dbReference>
<evidence type="ECO:0000256" key="2">
    <source>
        <dbReference type="ARBA" id="ARBA00010992"/>
    </source>
</evidence>
<comment type="catalytic activity">
    <reaction evidence="7">
        <text>myo-inositol(out) + H(+)(out) = myo-inositol(in) + H(+)(in)</text>
        <dbReference type="Rhea" id="RHEA:60364"/>
        <dbReference type="ChEBI" id="CHEBI:15378"/>
        <dbReference type="ChEBI" id="CHEBI:17268"/>
    </reaction>
</comment>
<feature type="transmembrane region" description="Helical" evidence="10">
    <location>
        <begin position="376"/>
        <end position="398"/>
    </location>
</feature>
<evidence type="ECO:0000256" key="4">
    <source>
        <dbReference type="ARBA" id="ARBA00022692"/>
    </source>
</evidence>
<dbReference type="AlphaFoldDB" id="A0A316YCH8"/>
<feature type="transmembrane region" description="Helical" evidence="10">
    <location>
        <begin position="224"/>
        <end position="242"/>
    </location>
</feature>
<dbReference type="RefSeq" id="XP_025374137.1">
    <property type="nucleotide sequence ID" value="XM_025523320.1"/>
</dbReference>
<evidence type="ECO:0000256" key="10">
    <source>
        <dbReference type="SAM" id="Phobius"/>
    </source>
</evidence>
<comment type="subcellular location">
    <subcellularLocation>
        <location evidence="1">Membrane</location>
        <topology evidence="1">Multi-pass membrane protein</topology>
    </subcellularLocation>
</comment>
<dbReference type="GO" id="GO:0015798">
    <property type="term" value="P:myo-inositol transport"/>
    <property type="evidence" value="ECO:0007669"/>
    <property type="project" value="UniProtKB-ARBA"/>
</dbReference>
<dbReference type="PANTHER" id="PTHR48020:SF4">
    <property type="entry name" value="SYMPORT, PUTATIVE (AFU_ORTHOLOGUE AFUA_3G11790)-RELATED"/>
    <property type="match status" value="1"/>
</dbReference>
<feature type="domain" description="Major facilitator superfamily (MFS) profile" evidence="11">
    <location>
        <begin position="128"/>
        <end position="562"/>
    </location>
</feature>
<feature type="transmembrane region" description="Helical" evidence="10">
    <location>
        <begin position="410"/>
        <end position="429"/>
    </location>
</feature>